<gene>
    <name evidence="3" type="ORF">QBC37DRAFT_135978</name>
</gene>
<feature type="region of interest" description="Disordered" evidence="1">
    <location>
        <begin position="1"/>
        <end position="67"/>
    </location>
</feature>
<keyword evidence="2" id="KW-0472">Membrane</keyword>
<proteinExistence type="predicted"/>
<feature type="transmembrane region" description="Helical" evidence="2">
    <location>
        <begin position="620"/>
        <end position="646"/>
    </location>
</feature>
<evidence type="ECO:0000256" key="2">
    <source>
        <dbReference type="SAM" id="Phobius"/>
    </source>
</evidence>
<dbReference type="AlphaFoldDB" id="A0AAN6YHY7"/>
<evidence type="ECO:0000313" key="3">
    <source>
        <dbReference type="EMBL" id="KAK4219449.1"/>
    </source>
</evidence>
<accession>A0AAN6YHY7</accession>
<dbReference type="EMBL" id="MU858048">
    <property type="protein sequence ID" value="KAK4219449.1"/>
    <property type="molecule type" value="Genomic_DNA"/>
</dbReference>
<evidence type="ECO:0000256" key="1">
    <source>
        <dbReference type="SAM" id="MobiDB-lite"/>
    </source>
</evidence>
<keyword evidence="4" id="KW-1185">Reference proteome</keyword>
<keyword evidence="2" id="KW-0812">Transmembrane</keyword>
<feature type="compositionally biased region" description="Polar residues" evidence="1">
    <location>
        <begin position="38"/>
        <end position="61"/>
    </location>
</feature>
<comment type="caution">
    <text evidence="3">The sequence shown here is derived from an EMBL/GenBank/DDBJ whole genome shotgun (WGS) entry which is preliminary data.</text>
</comment>
<protein>
    <submittedName>
        <fullName evidence="3">Uncharacterized protein</fullName>
    </submittedName>
</protein>
<evidence type="ECO:0000313" key="4">
    <source>
        <dbReference type="Proteomes" id="UP001301769"/>
    </source>
</evidence>
<organism evidence="3 4">
    <name type="scientific">Rhypophila decipiens</name>
    <dbReference type="NCBI Taxonomy" id="261697"/>
    <lineage>
        <taxon>Eukaryota</taxon>
        <taxon>Fungi</taxon>
        <taxon>Dikarya</taxon>
        <taxon>Ascomycota</taxon>
        <taxon>Pezizomycotina</taxon>
        <taxon>Sordariomycetes</taxon>
        <taxon>Sordariomycetidae</taxon>
        <taxon>Sordariales</taxon>
        <taxon>Naviculisporaceae</taxon>
        <taxon>Rhypophila</taxon>
    </lineage>
</organism>
<dbReference type="PANTHER" id="PTHR35394:SF5">
    <property type="entry name" value="DUF3176 DOMAIN-CONTAINING PROTEIN"/>
    <property type="match status" value="1"/>
</dbReference>
<dbReference type="Pfam" id="PF11374">
    <property type="entry name" value="DUF3176"/>
    <property type="match status" value="1"/>
</dbReference>
<reference evidence="3" key="1">
    <citation type="journal article" date="2023" name="Mol. Phylogenet. Evol.">
        <title>Genome-scale phylogeny and comparative genomics of the fungal order Sordariales.</title>
        <authorList>
            <person name="Hensen N."/>
            <person name="Bonometti L."/>
            <person name="Westerberg I."/>
            <person name="Brannstrom I.O."/>
            <person name="Guillou S."/>
            <person name="Cros-Aarteil S."/>
            <person name="Calhoun S."/>
            <person name="Haridas S."/>
            <person name="Kuo A."/>
            <person name="Mondo S."/>
            <person name="Pangilinan J."/>
            <person name="Riley R."/>
            <person name="LaButti K."/>
            <person name="Andreopoulos B."/>
            <person name="Lipzen A."/>
            <person name="Chen C."/>
            <person name="Yan M."/>
            <person name="Daum C."/>
            <person name="Ng V."/>
            <person name="Clum A."/>
            <person name="Steindorff A."/>
            <person name="Ohm R.A."/>
            <person name="Martin F."/>
            <person name="Silar P."/>
            <person name="Natvig D.O."/>
            <person name="Lalanne C."/>
            <person name="Gautier V."/>
            <person name="Ament-Velasquez S.L."/>
            <person name="Kruys A."/>
            <person name="Hutchinson M.I."/>
            <person name="Powell A.J."/>
            <person name="Barry K."/>
            <person name="Miller A.N."/>
            <person name="Grigoriev I.V."/>
            <person name="Debuchy R."/>
            <person name="Gladieux P."/>
            <person name="Hiltunen Thoren M."/>
            <person name="Johannesson H."/>
        </authorList>
    </citation>
    <scope>NUCLEOTIDE SEQUENCE</scope>
    <source>
        <strain evidence="3">PSN293</strain>
    </source>
</reference>
<dbReference type="InterPro" id="IPR021514">
    <property type="entry name" value="DUF3176"/>
</dbReference>
<feature type="transmembrane region" description="Helical" evidence="2">
    <location>
        <begin position="115"/>
        <end position="143"/>
    </location>
</feature>
<sequence>MNSQSYLHLEGSSGVPAFPVSSISQPETVTPAQPGVGSPQSANHRTNLPGSPSGPGPQTDTGPAGFNPPPSPMKFWRLWGAEILSLSVSIATFCAMIILLRIYQDQPTSKWHSAISLNSIIAILSVLFKSSLALPLTAGLSHLKWSRFLAKQRPLSEMAQFDKASRDPWGSLGLIYSQIIAKENPFLVLLGGLTLILAVATEPFAQATVDYYSCPQLSSHGAAKIPAHNFYDPSIRTLRPGTRTLDLESQLATYRGLLNPAPNSSLSIADNVDCVTGNCTFPHDSTGATFATLAMCSSCTDISSQLTRSEEPDTKHPGFVDAIFYTLPTGARAEIWLTGRSYVITMHIVDRPLNNTEGTLEDWPIYTMDAVVLQRTNCTDDPKNPLCPDAASQDYYEYRRQWDNPSAWSCSLIPCVKTYTASVTNGVYNETEISSRNLQNIGVVRDYFAPYYWFVLDPVPRDGVSSPCAPTKQNTTSNTIAVFASNKSSCQWSWYGACRPETDTLWYPRECVFEAGDGVWRILPHQFSELLHNRTVEVLSDDDKDSLNGEPYLRRLLRQLLDGPPGPAVVGLKFETFVAGLATELSTRIRTFSSGPEPVLPVRVVRGDVWSAEICYSVEWAWLAYLAALLALEVVFMVVVMAVTWAGGWRWDWKSSVLPPFFHGLEESLGKRDLGLLSETRGMEEAAGRINVRLVQTGGQWRFRTS</sequence>
<dbReference type="PANTHER" id="PTHR35394">
    <property type="entry name" value="DUF3176 DOMAIN-CONTAINING PROTEIN"/>
    <property type="match status" value="1"/>
</dbReference>
<reference evidence="3" key="2">
    <citation type="submission" date="2023-05" db="EMBL/GenBank/DDBJ databases">
        <authorList>
            <consortium name="Lawrence Berkeley National Laboratory"/>
            <person name="Steindorff A."/>
            <person name="Hensen N."/>
            <person name="Bonometti L."/>
            <person name="Westerberg I."/>
            <person name="Brannstrom I.O."/>
            <person name="Guillou S."/>
            <person name="Cros-Aarteil S."/>
            <person name="Calhoun S."/>
            <person name="Haridas S."/>
            <person name="Kuo A."/>
            <person name="Mondo S."/>
            <person name="Pangilinan J."/>
            <person name="Riley R."/>
            <person name="Labutti K."/>
            <person name="Andreopoulos B."/>
            <person name="Lipzen A."/>
            <person name="Chen C."/>
            <person name="Yanf M."/>
            <person name="Daum C."/>
            <person name="Ng V."/>
            <person name="Clum A."/>
            <person name="Ohm R."/>
            <person name="Martin F."/>
            <person name="Silar P."/>
            <person name="Natvig D."/>
            <person name="Lalanne C."/>
            <person name="Gautier V."/>
            <person name="Ament-Velasquez S.L."/>
            <person name="Kruys A."/>
            <person name="Hutchinson M.I."/>
            <person name="Powell A.J."/>
            <person name="Barry K."/>
            <person name="Miller A.N."/>
            <person name="Grigoriev I.V."/>
            <person name="Debuchy R."/>
            <person name="Gladieux P."/>
            <person name="Thoren M.H."/>
            <person name="Johannesson H."/>
        </authorList>
    </citation>
    <scope>NUCLEOTIDE SEQUENCE</scope>
    <source>
        <strain evidence="3">PSN293</strain>
    </source>
</reference>
<keyword evidence="2" id="KW-1133">Transmembrane helix</keyword>
<dbReference type="Proteomes" id="UP001301769">
    <property type="component" value="Unassembled WGS sequence"/>
</dbReference>
<name>A0AAN6YHY7_9PEZI</name>
<feature type="transmembrane region" description="Helical" evidence="2">
    <location>
        <begin position="83"/>
        <end position="103"/>
    </location>
</feature>
<feature type="compositionally biased region" description="Polar residues" evidence="1">
    <location>
        <begin position="21"/>
        <end position="31"/>
    </location>
</feature>